<evidence type="ECO:0000256" key="6">
    <source>
        <dbReference type="ARBA" id="ARBA00022723"/>
    </source>
</evidence>
<dbReference type="AlphaFoldDB" id="A0A445D4X1"/>
<keyword evidence="18" id="KW-1185">Reference proteome</keyword>
<dbReference type="CDD" id="cd08760">
    <property type="entry name" value="Cyt_b561_FRRS1_like"/>
    <property type="match status" value="1"/>
</dbReference>
<gene>
    <name evidence="17" type="ORF">Ahy_A05g023966</name>
</gene>
<feature type="domain" description="Cytochrome b561" evidence="16">
    <location>
        <begin position="175"/>
        <end position="368"/>
    </location>
</feature>
<evidence type="ECO:0000256" key="13">
    <source>
        <dbReference type="SAM" id="Phobius"/>
    </source>
</evidence>
<evidence type="ECO:0008006" key="19">
    <source>
        <dbReference type="Google" id="ProtNLM"/>
    </source>
</evidence>
<dbReference type="Gene3D" id="1.20.120.1770">
    <property type="match status" value="1"/>
</dbReference>
<feature type="binding site" description="axial binding residue" evidence="12">
    <location>
        <position position="208"/>
    </location>
    <ligand>
        <name>heme b</name>
        <dbReference type="ChEBI" id="CHEBI:60344"/>
        <label>1</label>
    </ligand>
    <ligandPart>
        <name>Fe</name>
        <dbReference type="ChEBI" id="CHEBI:18248"/>
    </ligandPart>
</feature>
<feature type="binding site" description="axial binding residue" evidence="12">
    <location>
        <position position="313"/>
    </location>
    <ligand>
        <name>heme b</name>
        <dbReference type="ChEBI" id="CHEBI:60344"/>
        <label>1</label>
    </ligand>
    <ligandPart>
        <name>Fe</name>
        <dbReference type="ChEBI" id="CHEBI:18248"/>
    </ligandPart>
</feature>
<organism evidence="17 18">
    <name type="scientific">Arachis hypogaea</name>
    <name type="common">Peanut</name>
    <dbReference type="NCBI Taxonomy" id="3818"/>
    <lineage>
        <taxon>Eukaryota</taxon>
        <taxon>Viridiplantae</taxon>
        <taxon>Streptophyta</taxon>
        <taxon>Embryophyta</taxon>
        <taxon>Tracheophyta</taxon>
        <taxon>Spermatophyta</taxon>
        <taxon>Magnoliopsida</taxon>
        <taxon>eudicotyledons</taxon>
        <taxon>Gunneridae</taxon>
        <taxon>Pentapetalae</taxon>
        <taxon>rosids</taxon>
        <taxon>fabids</taxon>
        <taxon>Fabales</taxon>
        <taxon>Fabaceae</taxon>
        <taxon>Papilionoideae</taxon>
        <taxon>50 kb inversion clade</taxon>
        <taxon>dalbergioids sensu lato</taxon>
        <taxon>Dalbergieae</taxon>
        <taxon>Pterocarpus clade</taxon>
        <taxon>Arachis</taxon>
    </lineage>
</organism>
<evidence type="ECO:0000256" key="10">
    <source>
        <dbReference type="ARBA" id="ARBA00023136"/>
    </source>
</evidence>
<keyword evidence="9 13" id="KW-1133">Transmembrane helix</keyword>
<evidence type="ECO:0000256" key="3">
    <source>
        <dbReference type="ARBA" id="ARBA00022448"/>
    </source>
</evidence>
<feature type="binding site" description="axial binding residue" evidence="12">
    <location>
        <position position="277"/>
    </location>
    <ligand>
        <name>heme b</name>
        <dbReference type="ChEBI" id="CHEBI:60344"/>
        <label>1</label>
    </ligand>
    <ligandPart>
        <name>Fe</name>
        <dbReference type="ChEBI" id="CHEBI:18248"/>
    </ligandPart>
</feature>
<feature type="binding site" description="axial binding residue" evidence="12">
    <location>
        <position position="244"/>
    </location>
    <ligand>
        <name>heme b</name>
        <dbReference type="ChEBI" id="CHEBI:60344"/>
        <label>1</label>
    </ligand>
    <ligandPart>
        <name>Fe</name>
        <dbReference type="ChEBI" id="CHEBI:18248"/>
    </ligandPart>
</feature>
<feature type="transmembrane region" description="Helical" evidence="13">
    <location>
        <begin position="341"/>
        <end position="367"/>
    </location>
</feature>
<dbReference type="STRING" id="3818.A0A445D4X1"/>
<comment type="cofactor">
    <cofactor evidence="1">
        <name>heme b</name>
        <dbReference type="ChEBI" id="CHEBI:60344"/>
    </cofactor>
</comment>
<dbReference type="PANTHER" id="PTHR23130:SF195">
    <property type="entry name" value="CYTOCHROME B561 AND DOMON DOMAIN-CONTAINING PROTEIN"/>
    <property type="match status" value="1"/>
</dbReference>
<name>A0A445D4X1_ARAHY</name>
<keyword evidence="6 12" id="KW-0479">Metal-binding</keyword>
<evidence type="ECO:0000256" key="5">
    <source>
        <dbReference type="ARBA" id="ARBA00022692"/>
    </source>
</evidence>
<dbReference type="PROSITE" id="PS50836">
    <property type="entry name" value="DOMON"/>
    <property type="match status" value="1"/>
</dbReference>
<dbReference type="GO" id="GO:0016020">
    <property type="term" value="C:membrane"/>
    <property type="evidence" value="ECO:0007669"/>
    <property type="project" value="UniProtKB-SubCell"/>
</dbReference>
<dbReference type="SMART" id="SM00665">
    <property type="entry name" value="B561"/>
    <property type="match status" value="1"/>
</dbReference>
<comment type="caution">
    <text evidence="17">The sequence shown here is derived from an EMBL/GenBank/DDBJ whole genome shotgun (WGS) entry which is preliminary data.</text>
</comment>
<reference evidence="17 18" key="1">
    <citation type="submission" date="2019-01" db="EMBL/GenBank/DDBJ databases">
        <title>Sequencing of cultivated peanut Arachis hypogaea provides insights into genome evolution and oil improvement.</title>
        <authorList>
            <person name="Chen X."/>
        </authorList>
    </citation>
    <scope>NUCLEOTIDE SEQUENCE [LARGE SCALE GENOMIC DNA]</scope>
    <source>
        <strain evidence="18">cv. Fuhuasheng</strain>
        <tissue evidence="17">Leaves</tissue>
    </source>
</reference>
<dbReference type="InterPro" id="IPR006593">
    <property type="entry name" value="Cyt_b561/ferric_Rdtase_TM"/>
</dbReference>
<keyword evidence="5 13" id="KW-0812">Transmembrane</keyword>
<dbReference type="CDD" id="cd09629">
    <property type="entry name" value="DOMON_CIL1_like"/>
    <property type="match status" value="1"/>
</dbReference>
<comment type="subcellular location">
    <subcellularLocation>
        <location evidence="2">Membrane</location>
        <topology evidence="2">Multi-pass membrane protein</topology>
    </subcellularLocation>
</comment>
<dbReference type="EMBL" id="SDMP01000005">
    <property type="protein sequence ID" value="RYR58292.1"/>
    <property type="molecule type" value="Genomic_DNA"/>
</dbReference>
<dbReference type="PANTHER" id="PTHR23130">
    <property type="entry name" value="CYTOCHROME B561 AND DOMON DOMAIN-CONTAINING PROTEIN"/>
    <property type="match status" value="1"/>
</dbReference>
<evidence type="ECO:0000313" key="17">
    <source>
        <dbReference type="EMBL" id="RYR58292.1"/>
    </source>
</evidence>
<dbReference type="Proteomes" id="UP000289738">
    <property type="component" value="Chromosome A05"/>
</dbReference>
<evidence type="ECO:0000313" key="18">
    <source>
        <dbReference type="Proteomes" id="UP000289738"/>
    </source>
</evidence>
<keyword evidence="7 14" id="KW-0732">Signal</keyword>
<accession>A0A445D4X1</accession>
<dbReference type="PROSITE" id="PS50939">
    <property type="entry name" value="CYTOCHROME_B561"/>
    <property type="match status" value="1"/>
</dbReference>
<evidence type="ECO:0000256" key="9">
    <source>
        <dbReference type="ARBA" id="ARBA00022989"/>
    </source>
</evidence>
<feature type="transmembrane region" description="Helical" evidence="13">
    <location>
        <begin position="210"/>
        <end position="229"/>
    </location>
</feature>
<dbReference type="InterPro" id="IPR017214">
    <property type="entry name" value="UCP037471"/>
</dbReference>
<keyword evidence="10 13" id="KW-0472">Membrane</keyword>
<evidence type="ECO:0000259" key="16">
    <source>
        <dbReference type="PROSITE" id="PS50939"/>
    </source>
</evidence>
<keyword evidence="12" id="KW-0408">Iron</keyword>
<comment type="function">
    <text evidence="11">May act as a catecholamine-responsive trans-membrane electron transporter.</text>
</comment>
<dbReference type="Pfam" id="PF04526">
    <property type="entry name" value="DUF568"/>
    <property type="match status" value="1"/>
</dbReference>
<dbReference type="InterPro" id="IPR005018">
    <property type="entry name" value="DOMON_domain"/>
</dbReference>
<sequence length="375" mass="41195">MVPSSISLLLLFILIALIASTSANTCTNQTLTDASNNNKVYANCMDLPQLNAFLHWTHNTSNSSVSVAFVATPPRPGGWVSWAVNPTGTGMVGAQSFVAYKGDNGVVTVFPLNIQSYSKMSQNLTIDTWNLRGEEDEGVIKIFVNIKVVENAVSLNQVWQVGPSVTAGRIDPHAFAPENLNSKGPLSLVGTQSISHGVDSRTKRKNVHGILNAVSWGFLFPLGVAIARYLRIFPCADPTWFYLHVGCQMSAYVIGVVGWVTGLKLGSESEGIVYTAHRNIGIALFCLCTIQMFALLVRPNKDHKYRVFWNIYHHSFGYTIIFLGIINVFKGFDILNTTEKWKSSCIVAISALAITALILEVITWIVVLRRKSNTK</sequence>
<evidence type="ECO:0000256" key="1">
    <source>
        <dbReference type="ARBA" id="ARBA00001970"/>
    </source>
</evidence>
<dbReference type="Pfam" id="PF03188">
    <property type="entry name" value="Cytochrom_B561"/>
    <property type="match status" value="1"/>
</dbReference>
<proteinExistence type="predicted"/>
<feature type="transmembrane region" description="Helical" evidence="13">
    <location>
        <begin position="309"/>
        <end position="329"/>
    </location>
</feature>
<keyword evidence="4" id="KW-0349">Heme</keyword>
<evidence type="ECO:0000256" key="14">
    <source>
        <dbReference type="SAM" id="SignalP"/>
    </source>
</evidence>
<keyword evidence="8" id="KW-0249">Electron transport</keyword>
<evidence type="ECO:0000259" key="15">
    <source>
        <dbReference type="PROSITE" id="PS50836"/>
    </source>
</evidence>
<dbReference type="InterPro" id="IPR045265">
    <property type="entry name" value="AIR12_DOMON"/>
</dbReference>
<dbReference type="PIRSF" id="PIRSF037471">
    <property type="entry name" value="UCP037471"/>
    <property type="match status" value="1"/>
</dbReference>
<keyword evidence="3" id="KW-0813">Transport</keyword>
<feature type="domain" description="DOMON" evidence="15">
    <location>
        <begin position="50"/>
        <end position="162"/>
    </location>
</feature>
<feature type="transmembrane region" description="Helical" evidence="13">
    <location>
        <begin position="241"/>
        <end position="260"/>
    </location>
</feature>
<protein>
    <recommendedName>
        <fullName evidence="19">Cytochrome b561 and DOMON domain-containing protein</fullName>
    </recommendedName>
</protein>
<feature type="transmembrane region" description="Helical" evidence="13">
    <location>
        <begin position="280"/>
        <end position="297"/>
    </location>
</feature>
<evidence type="ECO:0000256" key="7">
    <source>
        <dbReference type="ARBA" id="ARBA00022729"/>
    </source>
</evidence>
<evidence type="ECO:0000256" key="2">
    <source>
        <dbReference type="ARBA" id="ARBA00004141"/>
    </source>
</evidence>
<evidence type="ECO:0000256" key="11">
    <source>
        <dbReference type="ARBA" id="ARBA00053871"/>
    </source>
</evidence>
<feature type="signal peptide" evidence="14">
    <location>
        <begin position="1"/>
        <end position="23"/>
    </location>
</feature>
<dbReference type="FunFam" id="1.20.120.1770:FF:000007">
    <property type="entry name" value="Cytochrome b561 and DOMON domain-containing protein"/>
    <property type="match status" value="1"/>
</dbReference>
<evidence type="ECO:0000256" key="12">
    <source>
        <dbReference type="PIRSR" id="PIRSR037471-1"/>
    </source>
</evidence>
<feature type="chain" id="PRO_5019042266" description="Cytochrome b561 and DOMON domain-containing protein" evidence="14">
    <location>
        <begin position="24"/>
        <end position="375"/>
    </location>
</feature>
<dbReference type="GO" id="GO:0046872">
    <property type="term" value="F:metal ion binding"/>
    <property type="evidence" value="ECO:0007669"/>
    <property type="project" value="UniProtKB-KW"/>
</dbReference>
<evidence type="ECO:0000256" key="4">
    <source>
        <dbReference type="ARBA" id="ARBA00022617"/>
    </source>
</evidence>
<evidence type="ECO:0000256" key="8">
    <source>
        <dbReference type="ARBA" id="ARBA00022982"/>
    </source>
</evidence>